<accession>A0A179F940</accession>
<comment type="caution">
    <text evidence="2">The sequence shown here is derived from an EMBL/GenBank/DDBJ whole genome shotgun (WGS) entry which is preliminary data.</text>
</comment>
<dbReference type="AlphaFoldDB" id="A0A179F940"/>
<sequence>MQTKFLVLGLVAQSLQVLAAPAPDAGKEVKEFKSVPSDKQLVKAHAASKDSPATGVALLAADTIAAIRTLTVVIIPTHSNACATPRYFTAAVAQDGIDIK</sequence>
<feature type="chain" id="PRO_5008101448" evidence="1">
    <location>
        <begin position="20"/>
        <end position="100"/>
    </location>
</feature>
<organism evidence="2 3">
    <name type="scientific">Pochonia chlamydosporia 170</name>
    <dbReference type="NCBI Taxonomy" id="1380566"/>
    <lineage>
        <taxon>Eukaryota</taxon>
        <taxon>Fungi</taxon>
        <taxon>Dikarya</taxon>
        <taxon>Ascomycota</taxon>
        <taxon>Pezizomycotina</taxon>
        <taxon>Sordariomycetes</taxon>
        <taxon>Hypocreomycetidae</taxon>
        <taxon>Hypocreales</taxon>
        <taxon>Clavicipitaceae</taxon>
        <taxon>Pochonia</taxon>
    </lineage>
</organism>
<dbReference type="Proteomes" id="UP000078397">
    <property type="component" value="Unassembled WGS sequence"/>
</dbReference>
<evidence type="ECO:0000313" key="2">
    <source>
        <dbReference type="EMBL" id="OAQ61907.1"/>
    </source>
</evidence>
<keyword evidence="1" id="KW-0732">Signal</keyword>
<keyword evidence="3" id="KW-1185">Reference proteome</keyword>
<evidence type="ECO:0000256" key="1">
    <source>
        <dbReference type="SAM" id="SignalP"/>
    </source>
</evidence>
<gene>
    <name evidence="2" type="ORF">VFPPC_16577</name>
</gene>
<name>A0A179F940_METCM</name>
<dbReference type="EMBL" id="LSBJ02000007">
    <property type="protein sequence ID" value="OAQ61907.1"/>
    <property type="molecule type" value="Genomic_DNA"/>
</dbReference>
<dbReference type="KEGG" id="pchm:VFPPC_16577"/>
<proteinExistence type="predicted"/>
<feature type="signal peptide" evidence="1">
    <location>
        <begin position="1"/>
        <end position="19"/>
    </location>
</feature>
<dbReference type="RefSeq" id="XP_018139611.1">
    <property type="nucleotide sequence ID" value="XM_018294330.1"/>
</dbReference>
<reference evidence="2 3" key="1">
    <citation type="journal article" date="2016" name="PLoS Pathog.">
        <title>Biosynthesis of antibiotic leucinostatins in bio-control fungus Purpureocillium lilacinum and their inhibition on phytophthora revealed by genome mining.</title>
        <authorList>
            <person name="Wang G."/>
            <person name="Liu Z."/>
            <person name="Lin R."/>
            <person name="Li E."/>
            <person name="Mao Z."/>
            <person name="Ling J."/>
            <person name="Yang Y."/>
            <person name="Yin W.B."/>
            <person name="Xie B."/>
        </authorList>
    </citation>
    <scope>NUCLEOTIDE SEQUENCE [LARGE SCALE GENOMIC DNA]</scope>
    <source>
        <strain evidence="2">170</strain>
    </source>
</reference>
<evidence type="ECO:0000313" key="3">
    <source>
        <dbReference type="Proteomes" id="UP000078397"/>
    </source>
</evidence>
<dbReference type="GeneID" id="28858324"/>
<dbReference type="OrthoDB" id="5233222at2759"/>
<protein>
    <submittedName>
        <fullName evidence="2">Uncharacterized protein</fullName>
    </submittedName>
</protein>